<reference evidence="2" key="2">
    <citation type="journal article" date="2015" name="Data Brief">
        <title>Shoot transcriptome of the giant reed, Arundo donax.</title>
        <authorList>
            <person name="Barrero R.A."/>
            <person name="Guerrero F.D."/>
            <person name="Moolhuijzen P."/>
            <person name="Goolsby J.A."/>
            <person name="Tidwell J."/>
            <person name="Bellgard S.E."/>
            <person name="Bellgard M.I."/>
        </authorList>
    </citation>
    <scope>NUCLEOTIDE SEQUENCE</scope>
    <source>
        <tissue evidence="2">Shoot tissue taken approximately 20 cm above the soil surface</tissue>
    </source>
</reference>
<name>A0A0A8ZA49_ARUDO</name>
<keyword evidence="1" id="KW-0472">Membrane</keyword>
<keyword evidence="1" id="KW-0812">Transmembrane</keyword>
<organism evidence="2">
    <name type="scientific">Arundo donax</name>
    <name type="common">Giant reed</name>
    <name type="synonym">Donax arundinaceus</name>
    <dbReference type="NCBI Taxonomy" id="35708"/>
    <lineage>
        <taxon>Eukaryota</taxon>
        <taxon>Viridiplantae</taxon>
        <taxon>Streptophyta</taxon>
        <taxon>Embryophyta</taxon>
        <taxon>Tracheophyta</taxon>
        <taxon>Spermatophyta</taxon>
        <taxon>Magnoliopsida</taxon>
        <taxon>Liliopsida</taxon>
        <taxon>Poales</taxon>
        <taxon>Poaceae</taxon>
        <taxon>PACMAD clade</taxon>
        <taxon>Arundinoideae</taxon>
        <taxon>Arundineae</taxon>
        <taxon>Arundo</taxon>
    </lineage>
</organism>
<evidence type="ECO:0000256" key="1">
    <source>
        <dbReference type="SAM" id="Phobius"/>
    </source>
</evidence>
<proteinExistence type="predicted"/>
<dbReference type="EMBL" id="GBRH01266153">
    <property type="protein sequence ID" value="JAD31742.1"/>
    <property type="molecule type" value="Transcribed_RNA"/>
</dbReference>
<dbReference type="AlphaFoldDB" id="A0A0A8ZA49"/>
<sequence length="127" mass="14122">MSLPRPSVSILPHPGHPCPRPVVGWSSPCPAMACRDKRSEHELLCSVPLFVFLSWAGLLEPSYGYLASGLFAIVCWLIIRPLFTTWTEAHQSKVHGHKSSPNRSSLIALAQVNLDQPNNPFSNFQNY</sequence>
<keyword evidence="1" id="KW-1133">Transmembrane helix</keyword>
<evidence type="ECO:0000313" key="2">
    <source>
        <dbReference type="EMBL" id="JAD31742.1"/>
    </source>
</evidence>
<accession>A0A0A8ZA49</accession>
<protein>
    <submittedName>
        <fullName evidence="2">Uncharacterized protein</fullName>
    </submittedName>
</protein>
<feature type="transmembrane region" description="Helical" evidence="1">
    <location>
        <begin position="65"/>
        <end position="83"/>
    </location>
</feature>
<reference evidence="2" key="1">
    <citation type="submission" date="2014-09" db="EMBL/GenBank/DDBJ databases">
        <authorList>
            <person name="Magalhaes I.L.F."/>
            <person name="Oliveira U."/>
            <person name="Santos F.R."/>
            <person name="Vidigal T.H.D.A."/>
            <person name="Brescovit A.D."/>
            <person name="Santos A.J."/>
        </authorList>
    </citation>
    <scope>NUCLEOTIDE SEQUENCE</scope>
    <source>
        <tissue evidence="2">Shoot tissue taken approximately 20 cm above the soil surface</tissue>
    </source>
</reference>